<feature type="transmembrane region" description="Helical" evidence="8">
    <location>
        <begin position="20"/>
        <end position="41"/>
    </location>
</feature>
<keyword evidence="4 8" id="KW-0812">Transmembrane</keyword>
<evidence type="ECO:0000313" key="9">
    <source>
        <dbReference type="EMBL" id="TNC25510.1"/>
    </source>
</evidence>
<dbReference type="GO" id="GO:0008324">
    <property type="term" value="F:monoatomic cation transmembrane transporter activity"/>
    <property type="evidence" value="ECO:0007669"/>
    <property type="project" value="InterPro"/>
</dbReference>
<feature type="transmembrane region" description="Helical" evidence="8">
    <location>
        <begin position="361"/>
        <end position="383"/>
    </location>
</feature>
<dbReference type="RefSeq" id="WP_139085431.1">
    <property type="nucleotide sequence ID" value="NZ_VDFR01000061.1"/>
</dbReference>
<accession>A0A5C4MK50</accession>
<sequence length="456" mass="47840">MALPSRRSRWSALVTALAHPVRILPVTFVVGSIVGTLILLLPGMRSEGQSGNGLLEASFTSVSAVTVTGLSTVDTSTYWTPLGQVVVLVLVQIGGFGFVTLATILGVVVGGRIGLRSRLAAQVDLHLVNLGEVIPLVKRILTTMLAFEAAVAVVLTVGFASRHGEGWGDAAWHGVFYSVMAFNNAGFALASDSLVGYAGDAALILPISLAVFVGAMGFPVLAELSKRWRRPERWSIHTRLTVWGSFLLLGAGTLLFAVVEWNNSATMGSMTFTEKLVTSIEGGVMPRSGGFNSIDYAEARPETTLISTIMMFIGGGSASTAGGIKITTFFLLGYVILAEVRGDPDVAIGSRRIGASTLRQALTVALLAVMLVVVGTLALLAMAEVTLEEALFEVTSAFGTTGLSMGVTGTLPPGAQVVLMTLMLIGRVGTVATASALALRTQPRRFHLPEERPIIG</sequence>
<evidence type="ECO:0000256" key="1">
    <source>
        <dbReference type="ARBA" id="ARBA00004651"/>
    </source>
</evidence>
<dbReference type="OrthoDB" id="9810952at2"/>
<comment type="subcellular location">
    <subcellularLocation>
        <location evidence="1">Cell membrane</location>
        <topology evidence="1">Multi-pass membrane protein</topology>
    </subcellularLocation>
</comment>
<dbReference type="EMBL" id="VDFR01000251">
    <property type="protein sequence ID" value="TNC25510.1"/>
    <property type="molecule type" value="Genomic_DNA"/>
</dbReference>
<proteinExistence type="predicted"/>
<organism evidence="10 11">
    <name type="scientific">Mumia zhuanghuii</name>
    <dbReference type="NCBI Taxonomy" id="2585211"/>
    <lineage>
        <taxon>Bacteria</taxon>
        <taxon>Bacillati</taxon>
        <taxon>Actinomycetota</taxon>
        <taxon>Actinomycetes</taxon>
        <taxon>Propionibacteriales</taxon>
        <taxon>Nocardioidaceae</taxon>
        <taxon>Mumia</taxon>
    </lineage>
</organism>
<feature type="transmembrane region" description="Helical" evidence="8">
    <location>
        <begin position="242"/>
        <end position="261"/>
    </location>
</feature>
<keyword evidence="7 8" id="KW-0472">Membrane</keyword>
<evidence type="ECO:0000313" key="10">
    <source>
        <dbReference type="EMBL" id="TNC46096.1"/>
    </source>
</evidence>
<dbReference type="Pfam" id="PF02386">
    <property type="entry name" value="TrkH"/>
    <property type="match status" value="1"/>
</dbReference>
<dbReference type="PANTHER" id="PTHR32024">
    <property type="entry name" value="TRK SYSTEM POTASSIUM UPTAKE PROTEIN TRKG-RELATED"/>
    <property type="match status" value="1"/>
</dbReference>
<dbReference type="EMBL" id="VDFR01000061">
    <property type="protein sequence ID" value="TNC46096.1"/>
    <property type="molecule type" value="Genomic_DNA"/>
</dbReference>
<reference evidence="10 11" key="1">
    <citation type="submission" date="2019-05" db="EMBL/GenBank/DDBJ databases">
        <title>Mumia sp. nov., isolated from the intestinal contents of plateau pika (Ochotona curzoniae) in the Qinghai-Tibet plateau of China.</title>
        <authorList>
            <person name="Tian Z."/>
        </authorList>
    </citation>
    <scope>NUCLEOTIDE SEQUENCE [LARGE SCALE GENOMIC DNA]</scope>
    <source>
        <strain evidence="11">527</strain>
        <strain evidence="10">Z527</strain>
    </source>
</reference>
<evidence type="ECO:0000256" key="7">
    <source>
        <dbReference type="ARBA" id="ARBA00023136"/>
    </source>
</evidence>
<dbReference type="GO" id="GO:0030001">
    <property type="term" value="P:metal ion transport"/>
    <property type="evidence" value="ECO:0007669"/>
    <property type="project" value="UniProtKB-ARBA"/>
</dbReference>
<feature type="transmembrane region" description="Helical" evidence="8">
    <location>
        <begin position="85"/>
        <end position="109"/>
    </location>
</feature>
<evidence type="ECO:0000256" key="6">
    <source>
        <dbReference type="ARBA" id="ARBA00023065"/>
    </source>
</evidence>
<dbReference type="GO" id="GO:0005886">
    <property type="term" value="C:plasma membrane"/>
    <property type="evidence" value="ECO:0007669"/>
    <property type="project" value="UniProtKB-SubCell"/>
</dbReference>
<comment type="caution">
    <text evidence="10">The sequence shown here is derived from an EMBL/GenBank/DDBJ whole genome shotgun (WGS) entry which is preliminary data.</text>
</comment>
<keyword evidence="5 8" id="KW-1133">Transmembrane helix</keyword>
<evidence type="ECO:0000256" key="4">
    <source>
        <dbReference type="ARBA" id="ARBA00022692"/>
    </source>
</evidence>
<keyword evidence="2" id="KW-0813">Transport</keyword>
<evidence type="ECO:0000256" key="2">
    <source>
        <dbReference type="ARBA" id="ARBA00022448"/>
    </source>
</evidence>
<evidence type="ECO:0000256" key="5">
    <source>
        <dbReference type="ARBA" id="ARBA00022989"/>
    </source>
</evidence>
<feature type="transmembrane region" description="Helical" evidence="8">
    <location>
        <begin position="417"/>
        <end position="439"/>
    </location>
</feature>
<keyword evidence="3" id="KW-1003">Cell membrane</keyword>
<name>A0A5C4MK50_9ACTN</name>
<feature type="transmembrane region" description="Helical" evidence="8">
    <location>
        <begin position="202"/>
        <end position="222"/>
    </location>
</feature>
<evidence type="ECO:0000256" key="8">
    <source>
        <dbReference type="SAM" id="Phobius"/>
    </source>
</evidence>
<keyword evidence="6" id="KW-0406">Ion transport</keyword>
<evidence type="ECO:0000256" key="3">
    <source>
        <dbReference type="ARBA" id="ARBA00022475"/>
    </source>
</evidence>
<dbReference type="AlphaFoldDB" id="A0A5C4MK50"/>
<evidence type="ECO:0000313" key="11">
    <source>
        <dbReference type="Proteomes" id="UP000306740"/>
    </source>
</evidence>
<dbReference type="PANTHER" id="PTHR32024:SF1">
    <property type="entry name" value="KTR SYSTEM POTASSIUM UPTAKE PROTEIN B"/>
    <property type="match status" value="1"/>
</dbReference>
<feature type="transmembrane region" description="Helical" evidence="8">
    <location>
        <begin position="140"/>
        <end position="159"/>
    </location>
</feature>
<dbReference type="Proteomes" id="UP000306740">
    <property type="component" value="Unassembled WGS sequence"/>
</dbReference>
<dbReference type="InterPro" id="IPR003445">
    <property type="entry name" value="Cat_transpt"/>
</dbReference>
<protein>
    <submittedName>
        <fullName evidence="10">TrkH family potassium uptake protein</fullName>
    </submittedName>
</protein>
<gene>
    <name evidence="10" type="ORF">FHE65_13595</name>
    <name evidence="9" type="ORF">FHE65_34825</name>
</gene>